<comment type="cofactor">
    <cofactor evidence="1">
        <name>Mn(2+)</name>
        <dbReference type="ChEBI" id="CHEBI:29035"/>
    </cofactor>
</comment>
<evidence type="ECO:0000256" key="1">
    <source>
        <dbReference type="ARBA" id="ARBA00001936"/>
    </source>
</evidence>
<organism evidence="11 12">
    <name type="scientific">Nannocystis pusilla</name>
    <dbReference type="NCBI Taxonomy" id="889268"/>
    <lineage>
        <taxon>Bacteria</taxon>
        <taxon>Pseudomonadati</taxon>
        <taxon>Myxococcota</taxon>
        <taxon>Polyangia</taxon>
        <taxon>Nannocystales</taxon>
        <taxon>Nannocystaceae</taxon>
        <taxon>Nannocystis</taxon>
    </lineage>
</organism>
<evidence type="ECO:0000256" key="4">
    <source>
        <dbReference type="ARBA" id="ARBA00022723"/>
    </source>
</evidence>
<feature type="domain" description="Endonuclease/exonuclease/phosphatase" evidence="9">
    <location>
        <begin position="145"/>
        <end position="309"/>
    </location>
</feature>
<evidence type="ECO:0000256" key="8">
    <source>
        <dbReference type="ARBA" id="ARBA00023204"/>
    </source>
</evidence>
<evidence type="ECO:0000256" key="5">
    <source>
        <dbReference type="ARBA" id="ARBA00022763"/>
    </source>
</evidence>
<sequence>MQDVVGRLRFDATFDVRRFVVGYEERFAGVREAPLAEFLAGDNEIPWHRIFFIKAGELIVWDRRARIDLVFGSGDSPAADHAAIARACAPAPVAAPAPTRRGKLRAGPAVFEARPCFRFDPSRGAWLPVAATGLHEARAEALQVATYNVLFDLYEPEQLYSEARGPACAELLREREADIVALQEVTPRLWAELLAAPWLREGYYVSEGPDAAGLQPYGQVLLSRWPLALELHEFSARKRLVVGRLSLAGRRLAVAAVHLTSNRKADADDRRAEQLAVLVERLARADVDDALVLGDLNFGDGEEDQQLARAGLVDVWREVHPHHPGFTFDPEANPLARLASRTGKAARFDRAAALAGGGAGADRGHAVR</sequence>
<proteinExistence type="predicted"/>
<comment type="caution">
    <text evidence="11">The sequence shown here is derived from an EMBL/GenBank/DDBJ whole genome shotgun (WGS) entry which is preliminary data.</text>
</comment>
<dbReference type="SUPFAM" id="SSF56219">
    <property type="entry name" value="DNase I-like"/>
    <property type="match status" value="1"/>
</dbReference>
<accession>A0A9X3ESN0</accession>
<gene>
    <name evidence="11" type="ORF">OV079_28695</name>
</gene>
<dbReference type="RefSeq" id="WP_267772140.1">
    <property type="nucleotide sequence ID" value="NZ_JAPNKE010000002.1"/>
</dbReference>
<evidence type="ECO:0000256" key="3">
    <source>
        <dbReference type="ARBA" id="ARBA00022722"/>
    </source>
</evidence>
<evidence type="ECO:0000313" key="12">
    <source>
        <dbReference type="Proteomes" id="UP001150924"/>
    </source>
</evidence>
<evidence type="ECO:0000259" key="9">
    <source>
        <dbReference type="Pfam" id="PF03372"/>
    </source>
</evidence>
<evidence type="ECO:0000256" key="2">
    <source>
        <dbReference type="ARBA" id="ARBA00001946"/>
    </source>
</evidence>
<dbReference type="InterPro" id="IPR036691">
    <property type="entry name" value="Endo/exonu/phosph_ase_sf"/>
</dbReference>
<dbReference type="PANTHER" id="PTHR15822:SF4">
    <property type="entry name" value="TYROSYL-DNA PHOSPHODIESTERASE 2"/>
    <property type="match status" value="1"/>
</dbReference>
<dbReference type="GO" id="GO:0005737">
    <property type="term" value="C:cytoplasm"/>
    <property type="evidence" value="ECO:0007669"/>
    <property type="project" value="TreeGrafter"/>
</dbReference>
<dbReference type="InterPro" id="IPR005135">
    <property type="entry name" value="Endo/exonuclease/phosphatase"/>
</dbReference>
<dbReference type="PANTHER" id="PTHR15822">
    <property type="entry name" value="TRAF AND TNF RECEPTOR-ASSOCIATED PROTEIN"/>
    <property type="match status" value="1"/>
</dbReference>
<keyword evidence="4" id="KW-0479">Metal-binding</keyword>
<keyword evidence="7" id="KW-0460">Magnesium</keyword>
<dbReference type="InterPro" id="IPR040459">
    <property type="entry name" value="MJ1316"/>
</dbReference>
<evidence type="ECO:0000256" key="7">
    <source>
        <dbReference type="ARBA" id="ARBA00022842"/>
    </source>
</evidence>
<protein>
    <submittedName>
        <fullName evidence="11">RNA repair domain-containing protein</fullName>
    </submittedName>
</protein>
<dbReference type="Proteomes" id="UP001150924">
    <property type="component" value="Unassembled WGS sequence"/>
</dbReference>
<dbReference type="AlphaFoldDB" id="A0A9X3ESN0"/>
<keyword evidence="8" id="KW-0234">DNA repair</keyword>
<reference evidence="11" key="1">
    <citation type="submission" date="2022-11" db="EMBL/GenBank/DDBJ databases">
        <title>Minimal conservation of predation-associated metabolite biosynthetic gene clusters underscores biosynthetic potential of Myxococcota including descriptions for ten novel species: Archangium lansinium sp. nov., Myxococcus landrumus sp. nov., Nannocystis bai.</title>
        <authorList>
            <person name="Ahearne A."/>
            <person name="Stevens C."/>
            <person name="Phillips K."/>
        </authorList>
    </citation>
    <scope>NUCLEOTIDE SEQUENCE</scope>
    <source>
        <strain evidence="11">Na p29</strain>
    </source>
</reference>
<evidence type="ECO:0000256" key="6">
    <source>
        <dbReference type="ARBA" id="ARBA00022801"/>
    </source>
</evidence>
<dbReference type="InterPro" id="IPR051547">
    <property type="entry name" value="TDP2-like"/>
</dbReference>
<name>A0A9X3ESN0_9BACT</name>
<comment type="cofactor">
    <cofactor evidence="2">
        <name>Mg(2+)</name>
        <dbReference type="ChEBI" id="CHEBI:18420"/>
    </cofactor>
</comment>
<dbReference type="CDD" id="cd09080">
    <property type="entry name" value="TDP2"/>
    <property type="match status" value="1"/>
</dbReference>
<dbReference type="GO" id="GO:0046872">
    <property type="term" value="F:metal ion binding"/>
    <property type="evidence" value="ECO:0007669"/>
    <property type="project" value="UniProtKB-KW"/>
</dbReference>
<keyword evidence="12" id="KW-1185">Reference proteome</keyword>
<evidence type="ECO:0000313" key="11">
    <source>
        <dbReference type="EMBL" id="MCY1009473.1"/>
    </source>
</evidence>
<dbReference type="Gene3D" id="3.60.10.10">
    <property type="entry name" value="Endonuclease/exonuclease/phosphatase"/>
    <property type="match status" value="1"/>
</dbReference>
<keyword evidence="6" id="KW-0378">Hydrolase</keyword>
<dbReference type="GO" id="GO:0006302">
    <property type="term" value="P:double-strand break repair"/>
    <property type="evidence" value="ECO:0007669"/>
    <property type="project" value="TreeGrafter"/>
</dbReference>
<keyword evidence="3" id="KW-0540">Nuclease</keyword>
<dbReference type="EMBL" id="JAPNKE010000002">
    <property type="protein sequence ID" value="MCY1009473.1"/>
    <property type="molecule type" value="Genomic_DNA"/>
</dbReference>
<keyword evidence="5" id="KW-0227">DNA damage</keyword>
<evidence type="ECO:0000259" key="10">
    <source>
        <dbReference type="Pfam" id="PF04457"/>
    </source>
</evidence>
<feature type="domain" description="MJ1316 RNA cyclic group end recognition" evidence="10">
    <location>
        <begin position="2"/>
        <end position="63"/>
    </location>
</feature>
<dbReference type="GO" id="GO:0004518">
    <property type="term" value="F:nuclease activity"/>
    <property type="evidence" value="ECO:0007669"/>
    <property type="project" value="UniProtKB-KW"/>
</dbReference>
<dbReference type="Pfam" id="PF03372">
    <property type="entry name" value="Exo_endo_phos"/>
    <property type="match status" value="1"/>
</dbReference>
<dbReference type="Pfam" id="PF04457">
    <property type="entry name" value="MJ1316"/>
    <property type="match status" value="1"/>
</dbReference>
<dbReference type="GO" id="GO:0070260">
    <property type="term" value="F:5'-tyrosyl-DNA phosphodiesterase activity"/>
    <property type="evidence" value="ECO:0007669"/>
    <property type="project" value="TreeGrafter"/>
</dbReference>
<dbReference type="GO" id="GO:0003697">
    <property type="term" value="F:single-stranded DNA binding"/>
    <property type="evidence" value="ECO:0007669"/>
    <property type="project" value="TreeGrafter"/>
</dbReference>